<dbReference type="Proteomes" id="UP000708208">
    <property type="component" value="Unassembled WGS sequence"/>
</dbReference>
<feature type="domain" description="C2H2-type" evidence="2">
    <location>
        <begin position="388"/>
        <end position="411"/>
    </location>
</feature>
<accession>A0A8J2M184</accession>
<feature type="region of interest" description="Disordered" evidence="1">
    <location>
        <begin position="193"/>
        <end position="251"/>
    </location>
</feature>
<feature type="domain" description="C2H2-type" evidence="2">
    <location>
        <begin position="337"/>
        <end position="360"/>
    </location>
</feature>
<reference evidence="3" key="1">
    <citation type="submission" date="2021-06" db="EMBL/GenBank/DDBJ databases">
        <authorList>
            <person name="Hodson N. C."/>
            <person name="Mongue J. A."/>
            <person name="Jaron S. K."/>
        </authorList>
    </citation>
    <scope>NUCLEOTIDE SEQUENCE</scope>
</reference>
<evidence type="ECO:0000313" key="3">
    <source>
        <dbReference type="EMBL" id="CAG7831801.1"/>
    </source>
</evidence>
<evidence type="ECO:0000256" key="1">
    <source>
        <dbReference type="SAM" id="MobiDB-lite"/>
    </source>
</evidence>
<evidence type="ECO:0000313" key="4">
    <source>
        <dbReference type="Proteomes" id="UP000708208"/>
    </source>
</evidence>
<dbReference type="AlphaFoldDB" id="A0A8J2M184"/>
<dbReference type="EMBL" id="CAJVCH010562128">
    <property type="protein sequence ID" value="CAG7831801.1"/>
    <property type="molecule type" value="Genomic_DNA"/>
</dbReference>
<name>A0A8J2M184_9HEXA</name>
<organism evidence="3 4">
    <name type="scientific">Allacma fusca</name>
    <dbReference type="NCBI Taxonomy" id="39272"/>
    <lineage>
        <taxon>Eukaryota</taxon>
        <taxon>Metazoa</taxon>
        <taxon>Ecdysozoa</taxon>
        <taxon>Arthropoda</taxon>
        <taxon>Hexapoda</taxon>
        <taxon>Collembola</taxon>
        <taxon>Symphypleona</taxon>
        <taxon>Sminthuridae</taxon>
        <taxon>Allacma</taxon>
    </lineage>
</organism>
<dbReference type="SMART" id="SM00355">
    <property type="entry name" value="ZnF_C2H2"/>
    <property type="match status" value="3"/>
</dbReference>
<gene>
    <name evidence="3" type="ORF">AFUS01_LOCUS41526</name>
</gene>
<keyword evidence="4" id="KW-1185">Reference proteome</keyword>
<dbReference type="InterPro" id="IPR013087">
    <property type="entry name" value="Znf_C2H2_type"/>
</dbReference>
<feature type="domain" description="C2H2-type" evidence="2">
    <location>
        <begin position="275"/>
        <end position="298"/>
    </location>
</feature>
<sequence length="424" mass="47570">MTKASAKILLSEPLKSKKLDAGVQPWKNFGKKYTRQKVSFCRNVTLQRYLPVVPVERPKGPGVSDGVPQEQELGVIEKAGHFNFEGTSSGINVCIDEVGEDVNMPAVIGSEGQDAPPEEFRLFLTDNEADIHGDVVNEHAQEDTSLGSAAGNSNQESTDFYSKYHSNSAGVSTISIWNPYADLKTEVDLHDYTHNSEDSSANGMEQTGNPDADYTFTSGLSEGDNYISDDKTSSVSSAKEDDGTQKRRKKHKFVQLSDTKFEYRGFTFELENGRFKCNHCSYNGNSKSGINSHIITYHIDGDGKSRRIRSNIRYVEVSKNHFKFGDNHSYSVVDGRYLCGHCPLRSVSGENVRQHIRRYHMGMDLSSKTKISESSDLEYNYTKVGDEYKCGECGFLAKQDVTIRGHFRHKHFYNRSKHVCKICL</sequence>
<protein>
    <recommendedName>
        <fullName evidence="2">C2H2-type domain-containing protein</fullName>
    </recommendedName>
</protein>
<feature type="compositionally biased region" description="Polar residues" evidence="1">
    <location>
        <begin position="198"/>
        <end position="220"/>
    </location>
</feature>
<proteinExistence type="predicted"/>
<feature type="compositionally biased region" description="Basic and acidic residues" evidence="1">
    <location>
        <begin position="228"/>
        <end position="245"/>
    </location>
</feature>
<comment type="caution">
    <text evidence="3">The sequence shown here is derived from an EMBL/GenBank/DDBJ whole genome shotgun (WGS) entry which is preliminary data.</text>
</comment>
<evidence type="ECO:0000259" key="2">
    <source>
        <dbReference type="SMART" id="SM00355"/>
    </source>
</evidence>